<dbReference type="Proteomes" id="UP001217500">
    <property type="component" value="Chromosome"/>
</dbReference>
<evidence type="ECO:0000256" key="3">
    <source>
        <dbReference type="HAMAP-Rule" id="MF_00649"/>
    </source>
</evidence>
<name>A0AAF0BI24_9PROT</name>
<comment type="cofactor">
    <cofactor evidence="3">
        <name>Zn(2+)</name>
        <dbReference type="ChEBI" id="CHEBI:29105"/>
    </cofactor>
    <text evidence="3">Binds 1 zinc ion.</text>
</comment>
<feature type="binding site" evidence="3">
    <location>
        <position position="6"/>
    </location>
    <ligand>
        <name>Zn(2+)</name>
        <dbReference type="ChEBI" id="CHEBI:29105"/>
    </ligand>
</feature>
<keyword evidence="1 3" id="KW-0479">Metal-binding</keyword>
<organism evidence="4 5">
    <name type="scientific">Gimibacter soli</name>
    <dbReference type="NCBI Taxonomy" id="3024400"/>
    <lineage>
        <taxon>Bacteria</taxon>
        <taxon>Pseudomonadati</taxon>
        <taxon>Pseudomonadota</taxon>
        <taxon>Alphaproteobacteria</taxon>
        <taxon>Kordiimonadales</taxon>
        <taxon>Temperatibacteraceae</taxon>
        <taxon>Gimibacter</taxon>
    </lineage>
</organism>
<comment type="similarity">
    <text evidence="3">Belongs to the DNA gyrase inhibitor YacG family.</text>
</comment>
<dbReference type="GO" id="GO:0006355">
    <property type="term" value="P:regulation of DNA-templated transcription"/>
    <property type="evidence" value="ECO:0007669"/>
    <property type="project" value="InterPro"/>
</dbReference>
<comment type="subunit">
    <text evidence="3">Interacts with GyrB.</text>
</comment>
<dbReference type="PANTHER" id="PTHR36150">
    <property type="entry name" value="DNA GYRASE INHIBITOR YACG"/>
    <property type="match status" value="1"/>
</dbReference>
<keyword evidence="5" id="KW-1185">Reference proteome</keyword>
<dbReference type="Pfam" id="PF03884">
    <property type="entry name" value="YacG"/>
    <property type="match status" value="1"/>
</dbReference>
<evidence type="ECO:0000313" key="5">
    <source>
        <dbReference type="Proteomes" id="UP001217500"/>
    </source>
</evidence>
<gene>
    <name evidence="3 4" type="primary">yacG</name>
    <name evidence="4" type="ORF">PH603_03655</name>
</gene>
<dbReference type="InterPro" id="IPR013088">
    <property type="entry name" value="Znf_NHR/GATA"/>
</dbReference>
<dbReference type="RefSeq" id="WP_289504582.1">
    <property type="nucleotide sequence ID" value="NZ_CP116805.1"/>
</dbReference>
<accession>A0AAF0BI24</accession>
<feature type="binding site" evidence="3">
    <location>
        <position position="9"/>
    </location>
    <ligand>
        <name>Zn(2+)</name>
        <dbReference type="ChEBI" id="CHEBI:29105"/>
    </ligand>
</feature>
<dbReference type="GO" id="GO:0008657">
    <property type="term" value="F:DNA topoisomerase type II (double strand cut, ATP-hydrolyzing) inhibitor activity"/>
    <property type="evidence" value="ECO:0007669"/>
    <property type="project" value="UniProtKB-UniRule"/>
</dbReference>
<dbReference type="InterPro" id="IPR005584">
    <property type="entry name" value="DNA_gyrase_inhibitor_YacG"/>
</dbReference>
<proteinExistence type="inferred from homology"/>
<dbReference type="PANTHER" id="PTHR36150:SF1">
    <property type="entry name" value="DNA GYRASE INHIBITOR YACG"/>
    <property type="match status" value="1"/>
</dbReference>
<dbReference type="AlphaFoldDB" id="A0AAF0BI24"/>
<reference evidence="4" key="1">
    <citation type="submission" date="2023-01" db="EMBL/GenBank/DDBJ databases">
        <title>The genome sequence of Kordiimonadaceae bacterium 6D33.</title>
        <authorList>
            <person name="Liu Y."/>
        </authorList>
    </citation>
    <scope>NUCLEOTIDE SEQUENCE</scope>
    <source>
        <strain evidence="4">6D33</strain>
    </source>
</reference>
<dbReference type="HAMAP" id="MF_00649">
    <property type="entry name" value="DNA_gyrase_inhibitor_YacG"/>
    <property type="match status" value="1"/>
</dbReference>
<evidence type="ECO:0000313" key="4">
    <source>
        <dbReference type="EMBL" id="WCL54853.1"/>
    </source>
</evidence>
<feature type="binding site" evidence="3">
    <location>
        <position position="21"/>
    </location>
    <ligand>
        <name>Zn(2+)</name>
        <dbReference type="ChEBI" id="CHEBI:29105"/>
    </ligand>
</feature>
<dbReference type="Gene3D" id="3.30.50.10">
    <property type="entry name" value="Erythroid Transcription Factor GATA-1, subunit A"/>
    <property type="match status" value="1"/>
</dbReference>
<evidence type="ECO:0000256" key="2">
    <source>
        <dbReference type="ARBA" id="ARBA00022833"/>
    </source>
</evidence>
<sequence length="62" mass="6931">MADGKCPECGKATVDTYKPFCSKRCADLDLGKWFNEDYVLPASQDIDQGMEDDGEDSEPTRH</sequence>
<protein>
    <recommendedName>
        <fullName evidence="3">DNA gyrase inhibitor YacG</fullName>
    </recommendedName>
</protein>
<dbReference type="SUPFAM" id="SSF57716">
    <property type="entry name" value="Glucocorticoid receptor-like (DNA-binding domain)"/>
    <property type="match status" value="1"/>
</dbReference>
<feature type="binding site" evidence="3">
    <location>
        <position position="25"/>
    </location>
    <ligand>
        <name>Zn(2+)</name>
        <dbReference type="ChEBI" id="CHEBI:29105"/>
    </ligand>
</feature>
<evidence type="ECO:0000256" key="1">
    <source>
        <dbReference type="ARBA" id="ARBA00022723"/>
    </source>
</evidence>
<dbReference type="EMBL" id="CP116805">
    <property type="protein sequence ID" value="WCL54853.1"/>
    <property type="molecule type" value="Genomic_DNA"/>
</dbReference>
<dbReference type="KEGG" id="gso:PH603_03655"/>
<dbReference type="GO" id="GO:0008270">
    <property type="term" value="F:zinc ion binding"/>
    <property type="evidence" value="ECO:0007669"/>
    <property type="project" value="UniProtKB-UniRule"/>
</dbReference>
<keyword evidence="2 3" id="KW-0862">Zinc</keyword>
<comment type="function">
    <text evidence="3">Inhibits all the catalytic activities of DNA gyrase by preventing its interaction with DNA. Acts by binding directly to the C-terminal domain of GyrB, which probably disrupts DNA binding by the gyrase.</text>
</comment>